<feature type="compositionally biased region" description="Low complexity" evidence="1">
    <location>
        <begin position="71"/>
        <end position="91"/>
    </location>
</feature>
<name>A0A0P1BGP0_9BASI</name>
<evidence type="ECO:0000313" key="2">
    <source>
        <dbReference type="EMBL" id="CEH15182.1"/>
    </source>
</evidence>
<feature type="region of interest" description="Disordered" evidence="1">
    <location>
        <begin position="1"/>
        <end position="245"/>
    </location>
</feature>
<protein>
    <submittedName>
        <fullName evidence="2">Uncharacterized protein</fullName>
    </submittedName>
</protein>
<evidence type="ECO:0000313" key="3">
    <source>
        <dbReference type="Proteomes" id="UP000054845"/>
    </source>
</evidence>
<dbReference type="EMBL" id="CCYA01000258">
    <property type="protein sequence ID" value="CEH15182.1"/>
    <property type="molecule type" value="Genomic_DNA"/>
</dbReference>
<feature type="compositionally biased region" description="Polar residues" evidence="1">
    <location>
        <begin position="20"/>
        <end position="47"/>
    </location>
</feature>
<evidence type="ECO:0000256" key="1">
    <source>
        <dbReference type="SAM" id="MobiDB-lite"/>
    </source>
</evidence>
<keyword evidence="3" id="KW-1185">Reference proteome</keyword>
<feature type="compositionally biased region" description="Basic residues" evidence="1">
    <location>
        <begin position="194"/>
        <end position="211"/>
    </location>
</feature>
<dbReference type="AlphaFoldDB" id="A0A0P1BGP0"/>
<organism evidence="2 3">
    <name type="scientific">Ceraceosorus bombacis</name>
    <dbReference type="NCBI Taxonomy" id="401625"/>
    <lineage>
        <taxon>Eukaryota</taxon>
        <taxon>Fungi</taxon>
        <taxon>Dikarya</taxon>
        <taxon>Basidiomycota</taxon>
        <taxon>Ustilaginomycotina</taxon>
        <taxon>Exobasidiomycetes</taxon>
        <taxon>Ceraceosorales</taxon>
        <taxon>Ceraceosoraceae</taxon>
        <taxon>Ceraceosorus</taxon>
    </lineage>
</organism>
<dbReference type="Proteomes" id="UP000054845">
    <property type="component" value="Unassembled WGS sequence"/>
</dbReference>
<reference evidence="3" key="1">
    <citation type="submission" date="2014-09" db="EMBL/GenBank/DDBJ databases">
        <authorList>
            <person name="Sharma Rahul"/>
            <person name="Thines Marco"/>
        </authorList>
    </citation>
    <scope>NUCLEOTIDE SEQUENCE [LARGE SCALE GENOMIC DNA]</scope>
</reference>
<sequence length="274" mass="29068">MSANPGHQIGGVPSPKSEAQGHSTQGATAPQSAVSNKSHNNPNTLITTKGKAPSPGKAPEKAPGLPLSVLSASSTSDSSNSESNTSSSSSDGMDEDSTAPKSPNTAPTPLRGDRATPGPSQPIRSPKIRNSRLTKDVPDWSEEIDNAERRKEAKKRIKEERWARQKEKRAKRIEIRSSDQTAPDTTVAPDDRAAKRKRSKLPARPLRPKPTSRKESPEAGPSNSTSTSISSNSVNTASKGKPNSIPLLSTRLALRSCLASFTNDVSDASHRQAS</sequence>
<feature type="compositionally biased region" description="Low complexity" evidence="1">
    <location>
        <begin position="222"/>
        <end position="238"/>
    </location>
</feature>
<feature type="compositionally biased region" description="Basic and acidic residues" evidence="1">
    <location>
        <begin position="146"/>
        <end position="165"/>
    </location>
</feature>
<accession>A0A0P1BGP0</accession>
<proteinExistence type="predicted"/>